<gene>
    <name evidence="1" type="ORF">ERS852523_00407</name>
</gene>
<dbReference type="GO" id="GO:0030527">
    <property type="term" value="F:structural constituent of chromatin"/>
    <property type="evidence" value="ECO:0007669"/>
    <property type="project" value="InterPro"/>
</dbReference>
<proteinExistence type="predicted"/>
<sequence>MNKTIYEAEFTKMVHDKMREANRFKEYERIPKNRIGGDYWNTYWTIRYMLRTMTDILENGDKLVLLGYFTVKPKFYKERTACPGMERTGKNVYEIPERYKAKFKSGTVLNRACEAYGDYLKEEANNKDDEYEEGEEE</sequence>
<name>A0A174K0M0_9FIRM</name>
<evidence type="ECO:0008006" key="3">
    <source>
        <dbReference type="Google" id="ProtNLM"/>
    </source>
</evidence>
<reference evidence="1 2" key="1">
    <citation type="submission" date="2015-09" db="EMBL/GenBank/DDBJ databases">
        <authorList>
            <consortium name="Pathogen Informatics"/>
        </authorList>
    </citation>
    <scope>NUCLEOTIDE SEQUENCE [LARGE SCALE GENOMIC DNA]</scope>
    <source>
        <strain evidence="1 2">2789STDY5834911</strain>
    </source>
</reference>
<dbReference type="AlphaFoldDB" id="A0A174K0M0"/>
<dbReference type="EMBL" id="CZAW01000003">
    <property type="protein sequence ID" value="CUP05542.1"/>
    <property type="molecule type" value="Genomic_DNA"/>
</dbReference>
<dbReference type="Pfam" id="PF00216">
    <property type="entry name" value="Bac_DNA_binding"/>
    <property type="match status" value="1"/>
</dbReference>
<dbReference type="InterPro" id="IPR010992">
    <property type="entry name" value="IHF-like_DNA-bd_dom_sf"/>
</dbReference>
<dbReference type="GO" id="GO:0003677">
    <property type="term" value="F:DNA binding"/>
    <property type="evidence" value="ECO:0007669"/>
    <property type="project" value="InterPro"/>
</dbReference>
<dbReference type="Gene3D" id="4.10.520.10">
    <property type="entry name" value="IHF-like DNA-binding proteins"/>
    <property type="match status" value="1"/>
</dbReference>
<dbReference type="InterPro" id="IPR000119">
    <property type="entry name" value="Hist_DNA-bd"/>
</dbReference>
<protein>
    <recommendedName>
        <fullName evidence="3">HU domain-containing protein</fullName>
    </recommendedName>
</protein>
<accession>A0A174K0M0</accession>
<dbReference type="RefSeq" id="WP_055149328.1">
    <property type="nucleotide sequence ID" value="NZ_CZAW01000003.1"/>
</dbReference>
<organism evidence="1 2">
    <name type="scientific">Blautia wexlerae</name>
    <dbReference type="NCBI Taxonomy" id="418240"/>
    <lineage>
        <taxon>Bacteria</taxon>
        <taxon>Bacillati</taxon>
        <taxon>Bacillota</taxon>
        <taxon>Clostridia</taxon>
        <taxon>Lachnospirales</taxon>
        <taxon>Lachnospiraceae</taxon>
        <taxon>Blautia</taxon>
    </lineage>
</organism>
<dbReference type="Proteomes" id="UP000095712">
    <property type="component" value="Unassembled WGS sequence"/>
</dbReference>
<dbReference type="SUPFAM" id="SSF47729">
    <property type="entry name" value="IHF-like DNA-binding proteins"/>
    <property type="match status" value="1"/>
</dbReference>
<evidence type="ECO:0000313" key="1">
    <source>
        <dbReference type="EMBL" id="CUP05542.1"/>
    </source>
</evidence>
<evidence type="ECO:0000313" key="2">
    <source>
        <dbReference type="Proteomes" id="UP000095712"/>
    </source>
</evidence>